<feature type="non-terminal residue" evidence="4">
    <location>
        <position position="1"/>
    </location>
</feature>
<reference evidence="4" key="1">
    <citation type="journal article" date="2020" name="mSystems">
        <title>Genome- and Community-Level Interaction Insights into Carbon Utilization and Element Cycling Functions of Hydrothermarchaeota in Hydrothermal Sediment.</title>
        <authorList>
            <person name="Zhou Z."/>
            <person name="Liu Y."/>
            <person name="Xu W."/>
            <person name="Pan J."/>
            <person name="Luo Z.H."/>
            <person name="Li M."/>
        </authorList>
    </citation>
    <scope>NUCLEOTIDE SEQUENCE [LARGE SCALE GENOMIC DNA]</scope>
    <source>
        <strain evidence="4">HyVt-501</strain>
    </source>
</reference>
<proteinExistence type="predicted"/>
<dbReference type="SMART" id="SM00968">
    <property type="entry name" value="SMC_hinge"/>
    <property type="match status" value="1"/>
</dbReference>
<dbReference type="Pfam" id="PF02463">
    <property type="entry name" value="SMC_N"/>
    <property type="match status" value="1"/>
</dbReference>
<dbReference type="GO" id="GO:0051276">
    <property type="term" value="P:chromosome organization"/>
    <property type="evidence" value="ECO:0007669"/>
    <property type="project" value="InterPro"/>
</dbReference>
<dbReference type="EMBL" id="DRNB01000006">
    <property type="protein sequence ID" value="HHJ63295.1"/>
    <property type="molecule type" value="Genomic_DNA"/>
</dbReference>
<dbReference type="Gene3D" id="3.40.50.300">
    <property type="entry name" value="P-loop containing nucleotide triphosphate hydrolases"/>
    <property type="match status" value="1"/>
</dbReference>
<dbReference type="GO" id="GO:0005694">
    <property type="term" value="C:chromosome"/>
    <property type="evidence" value="ECO:0007669"/>
    <property type="project" value="InterPro"/>
</dbReference>
<dbReference type="SUPFAM" id="SSF75553">
    <property type="entry name" value="Smc hinge domain"/>
    <property type="match status" value="1"/>
</dbReference>
<accession>A0A7C5Q7F4</accession>
<dbReference type="SUPFAM" id="SSF52540">
    <property type="entry name" value="P-loop containing nucleoside triphosphate hydrolases"/>
    <property type="match status" value="1"/>
</dbReference>
<dbReference type="Gene3D" id="3.30.70.1620">
    <property type="match status" value="1"/>
</dbReference>
<dbReference type="GO" id="GO:0005524">
    <property type="term" value="F:ATP binding"/>
    <property type="evidence" value="ECO:0007669"/>
    <property type="project" value="InterPro"/>
</dbReference>
<dbReference type="InterPro" id="IPR003395">
    <property type="entry name" value="RecF/RecN/SMC_N"/>
</dbReference>
<organism evidence="4">
    <name type="scientific">Aquifex aeolicus</name>
    <dbReference type="NCBI Taxonomy" id="63363"/>
    <lineage>
        <taxon>Bacteria</taxon>
        <taxon>Pseudomonadati</taxon>
        <taxon>Aquificota</taxon>
        <taxon>Aquificia</taxon>
        <taxon>Aquificales</taxon>
        <taxon>Aquificaceae</taxon>
        <taxon>Aquifex</taxon>
    </lineage>
</organism>
<gene>
    <name evidence="4" type="ORF">ENJ61_00145</name>
</gene>
<dbReference type="Pfam" id="PF06470">
    <property type="entry name" value="SMC_hinge"/>
    <property type="match status" value="1"/>
</dbReference>
<dbReference type="AlphaFoldDB" id="A0A7C5Q7F4"/>
<evidence type="ECO:0000256" key="2">
    <source>
        <dbReference type="SAM" id="Coils"/>
    </source>
</evidence>
<dbReference type="InterPro" id="IPR036277">
    <property type="entry name" value="SMC_hinge_sf"/>
</dbReference>
<evidence type="ECO:0000256" key="1">
    <source>
        <dbReference type="ARBA" id="ARBA00023054"/>
    </source>
</evidence>
<sequence length="706" mass="81719">VEQDTLRQEKAYLKEVEEELRKVRKRIEEIIRAKGYVESKLASAEATAEVFREIEGVYGTVGDLLTVRDPEHIRAIEAAGGGRLRYVVVENEDVAKRCIDLLKEKNLGRMSFIPLNRIRGDASLPPYPRMKGAVDFAINLVEFDERFEKAVRFALGDTLIVEDFDSAKRIGTGSYRMVTLEGEIFEKSGVITGGAQTRGGELGRRFYEEEKRKLDAEEEELREKEQDILIKLRALRSEIAEKEGVLKVLEKKLGEFEELFSEGSRKLEEFDEKIRKAEEFTELLVIRKKEMEEEIRKLREERDYAEEKLKNLTLKRQDIINYYRSSGVEEKRQEYERIKRKTEERRAALESLRISLKEKEAEIKSIEDEIDRKGKRIEAVSSEIEELLQSTENLRTRRRELEEKVKDIEAQIYHLYREKDNVEDEVRDLQAELGRLRVEEEGLAQQASDLGAGLSRVQQKLADLEQRLQELSFEGELPDVKEGIPKLKERLFRLEREIEHLGNVNLRADEDYAQELERYRDYEAKHRKLQEERNAIKEMIAEIETKKLTAFRTAFEHINRSLRRIFSFLSPGGKAQMVVENEIDPFSGGINLIVKPRGKDVQYLEAMSGGEKTLAALSLIFAIQEYKPSPFYYFDEVDAHLDEANARKVGELIKEKSKTAQFIVVTLREVLASFADRLIGVSARGGVSRVFPVENLSSVLREKEVS</sequence>
<dbReference type="Gene3D" id="1.10.287.1490">
    <property type="match status" value="1"/>
</dbReference>
<feature type="coiled-coil region" evidence="2">
    <location>
        <begin position="6"/>
        <end position="33"/>
    </location>
</feature>
<dbReference type="InterPro" id="IPR010935">
    <property type="entry name" value="SMC_hinge"/>
</dbReference>
<protein>
    <submittedName>
        <fullName evidence="4">Chromosome segregation protein SMC</fullName>
    </submittedName>
</protein>
<comment type="caution">
    <text evidence="4">The sequence shown here is derived from an EMBL/GenBank/DDBJ whole genome shotgun (WGS) entry which is preliminary data.</text>
</comment>
<feature type="coiled-coil region" evidence="2">
    <location>
        <begin position="512"/>
        <end position="549"/>
    </location>
</feature>
<dbReference type="Proteomes" id="UP000885792">
    <property type="component" value="Unassembled WGS sequence"/>
</dbReference>
<dbReference type="Gene3D" id="1.20.1060.20">
    <property type="match status" value="1"/>
</dbReference>
<feature type="domain" description="SMC hinge" evidence="3">
    <location>
        <begin position="55"/>
        <end position="171"/>
    </location>
</feature>
<name>A0A7C5Q7F4_AQUAO</name>
<dbReference type="InterPro" id="IPR027417">
    <property type="entry name" value="P-loop_NTPase"/>
</dbReference>
<feature type="coiled-coil region" evidence="2">
    <location>
        <begin position="204"/>
        <end position="474"/>
    </location>
</feature>
<keyword evidence="1 2" id="KW-0175">Coiled coil</keyword>
<evidence type="ECO:0000259" key="3">
    <source>
        <dbReference type="SMART" id="SM00968"/>
    </source>
</evidence>
<dbReference type="PANTHER" id="PTHR43977">
    <property type="entry name" value="STRUCTURAL MAINTENANCE OF CHROMOSOMES PROTEIN 3"/>
    <property type="match status" value="1"/>
</dbReference>
<evidence type="ECO:0000313" key="4">
    <source>
        <dbReference type="EMBL" id="HHJ63295.1"/>
    </source>
</evidence>